<evidence type="ECO:0000313" key="1">
    <source>
        <dbReference type="EMBL" id="GBN88783.1"/>
    </source>
</evidence>
<sequence length="144" mass="16850">MASKPEPPTQANMAKALNVSQQFVSYPLKHMLEKKCHEKPKCHHLNERSVQIKRQCSWPLYKLSRLYPNDDAVFHQDSAPSHASNVTQKFLTDQQVQFLRPQQWMPNSPDAAPCDYFLWGHLKNKLNKRRVSTLKSFGRLFEKM</sequence>
<organism evidence="1 2">
    <name type="scientific">Araneus ventricosus</name>
    <name type="common">Orbweaver spider</name>
    <name type="synonym">Epeira ventricosa</name>
    <dbReference type="NCBI Taxonomy" id="182803"/>
    <lineage>
        <taxon>Eukaryota</taxon>
        <taxon>Metazoa</taxon>
        <taxon>Ecdysozoa</taxon>
        <taxon>Arthropoda</taxon>
        <taxon>Chelicerata</taxon>
        <taxon>Arachnida</taxon>
        <taxon>Araneae</taxon>
        <taxon>Araneomorphae</taxon>
        <taxon>Entelegynae</taxon>
        <taxon>Araneoidea</taxon>
        <taxon>Araneidae</taxon>
        <taxon>Araneus</taxon>
    </lineage>
</organism>
<proteinExistence type="predicted"/>
<dbReference type="AlphaFoldDB" id="A0A4Y2SM16"/>
<keyword evidence="2" id="KW-1185">Reference proteome</keyword>
<dbReference type="GO" id="GO:0003676">
    <property type="term" value="F:nucleic acid binding"/>
    <property type="evidence" value="ECO:0007669"/>
    <property type="project" value="InterPro"/>
</dbReference>
<dbReference type="OrthoDB" id="7787442at2759"/>
<reference evidence="1 2" key="1">
    <citation type="journal article" date="2019" name="Sci. Rep.">
        <title>Orb-weaving spider Araneus ventricosus genome elucidates the spidroin gene catalogue.</title>
        <authorList>
            <person name="Kono N."/>
            <person name="Nakamura H."/>
            <person name="Ohtoshi R."/>
            <person name="Moran D.A.P."/>
            <person name="Shinohara A."/>
            <person name="Yoshida Y."/>
            <person name="Fujiwara M."/>
            <person name="Mori M."/>
            <person name="Tomita M."/>
            <person name="Arakawa K."/>
        </authorList>
    </citation>
    <scope>NUCLEOTIDE SEQUENCE [LARGE SCALE GENOMIC DNA]</scope>
</reference>
<comment type="caution">
    <text evidence="1">The sequence shown here is derived from an EMBL/GenBank/DDBJ whole genome shotgun (WGS) entry which is preliminary data.</text>
</comment>
<evidence type="ECO:0000313" key="2">
    <source>
        <dbReference type="Proteomes" id="UP000499080"/>
    </source>
</evidence>
<dbReference type="Gene3D" id="3.30.420.10">
    <property type="entry name" value="Ribonuclease H-like superfamily/Ribonuclease H"/>
    <property type="match status" value="1"/>
</dbReference>
<dbReference type="EMBL" id="BGPR01022460">
    <property type="protein sequence ID" value="GBN88783.1"/>
    <property type="molecule type" value="Genomic_DNA"/>
</dbReference>
<protein>
    <recommendedName>
        <fullName evidence="3">Tc1-like transposase DDE domain-containing protein</fullName>
    </recommendedName>
</protein>
<evidence type="ECO:0008006" key="3">
    <source>
        <dbReference type="Google" id="ProtNLM"/>
    </source>
</evidence>
<dbReference type="InterPro" id="IPR036397">
    <property type="entry name" value="RNaseH_sf"/>
</dbReference>
<accession>A0A4Y2SM16</accession>
<name>A0A4Y2SM16_ARAVE</name>
<gene>
    <name evidence="1" type="ORF">AVEN_187676_1</name>
</gene>
<dbReference type="Proteomes" id="UP000499080">
    <property type="component" value="Unassembled WGS sequence"/>
</dbReference>